<dbReference type="EMBL" id="OX365700">
    <property type="protein sequence ID" value="CAI4030317.1"/>
    <property type="molecule type" value="Genomic_DNA"/>
</dbReference>
<keyword evidence="4" id="KW-0804">Transcription</keyword>
<name>A0AA86MWK9_9BACT</name>
<dbReference type="AlphaFoldDB" id="A0AA86MWK9"/>
<evidence type="ECO:0000259" key="5">
    <source>
        <dbReference type="PROSITE" id="PS50931"/>
    </source>
</evidence>
<gene>
    <name evidence="6" type="ORF">DNFV4_00745</name>
</gene>
<evidence type="ECO:0000256" key="1">
    <source>
        <dbReference type="ARBA" id="ARBA00009437"/>
    </source>
</evidence>
<evidence type="ECO:0000256" key="4">
    <source>
        <dbReference type="ARBA" id="ARBA00023163"/>
    </source>
</evidence>
<dbReference type="PANTHER" id="PTHR30126:SF39">
    <property type="entry name" value="HTH-TYPE TRANSCRIPTIONAL REGULATOR CYSL"/>
    <property type="match status" value="1"/>
</dbReference>
<dbReference type="Pfam" id="PF00126">
    <property type="entry name" value="HTH_1"/>
    <property type="match status" value="1"/>
</dbReference>
<keyword evidence="7" id="KW-1185">Reference proteome</keyword>
<dbReference type="FunFam" id="1.10.10.10:FF:000001">
    <property type="entry name" value="LysR family transcriptional regulator"/>
    <property type="match status" value="1"/>
</dbReference>
<dbReference type="InterPro" id="IPR036390">
    <property type="entry name" value="WH_DNA-bd_sf"/>
</dbReference>
<accession>A0AA86MWK9</accession>
<dbReference type="PROSITE" id="PS50931">
    <property type="entry name" value="HTH_LYSR"/>
    <property type="match status" value="1"/>
</dbReference>
<evidence type="ECO:0000256" key="3">
    <source>
        <dbReference type="ARBA" id="ARBA00023125"/>
    </source>
</evidence>
<sequence>MEIYQLKTFATVAREGSITRASELLFLSQPAVSAHIKAMEDELGLVLFERTPRGMSLTDNGTKLLAKAEQMLAMHRDLLDEARRIKSQVSGKLRLGSNRSASAQVMGKLLTRLSETCPEVEMALEYGSSAEIQRAIRSGTLDAGFYTDDGKADAELETIAVERFGIFLAAPRGWIDNPGRPDWQKLARMPWICAASNTCCGRAAESVFERNGFRPEKLVSVDQESVTRTLIAGGVGVGLLHAETAREAEAKGEVELLSGVQQEVRLLFAYLCRRAQDPLIAAVSAAVRGILVQ</sequence>
<dbReference type="RefSeq" id="WP_289267310.1">
    <property type="nucleotide sequence ID" value="NZ_OX365700.1"/>
</dbReference>
<evidence type="ECO:0000313" key="6">
    <source>
        <dbReference type="EMBL" id="CAI4030317.1"/>
    </source>
</evidence>
<dbReference type="Proteomes" id="UP001179121">
    <property type="component" value="Chromosome"/>
</dbReference>
<dbReference type="InterPro" id="IPR005119">
    <property type="entry name" value="LysR_subst-bd"/>
</dbReference>
<proteinExistence type="inferred from homology"/>
<dbReference type="Pfam" id="PF03466">
    <property type="entry name" value="LysR_substrate"/>
    <property type="match status" value="1"/>
</dbReference>
<dbReference type="CDD" id="cd05466">
    <property type="entry name" value="PBP2_LTTR_substrate"/>
    <property type="match status" value="1"/>
</dbReference>
<dbReference type="GO" id="GO:0003700">
    <property type="term" value="F:DNA-binding transcription factor activity"/>
    <property type="evidence" value="ECO:0007669"/>
    <property type="project" value="InterPro"/>
</dbReference>
<dbReference type="KEGG" id="nti:DNFV4_00745"/>
<protein>
    <submittedName>
        <fullName evidence="6">Transcriptional regulator, LysR family</fullName>
    </submittedName>
</protein>
<evidence type="ECO:0000313" key="7">
    <source>
        <dbReference type="Proteomes" id="UP001179121"/>
    </source>
</evidence>
<dbReference type="Gene3D" id="3.40.190.10">
    <property type="entry name" value="Periplasmic binding protein-like II"/>
    <property type="match status" value="2"/>
</dbReference>
<feature type="domain" description="HTH lysR-type" evidence="5">
    <location>
        <begin position="1"/>
        <end position="58"/>
    </location>
</feature>
<dbReference type="InterPro" id="IPR000847">
    <property type="entry name" value="LysR_HTH_N"/>
</dbReference>
<dbReference type="PANTHER" id="PTHR30126">
    <property type="entry name" value="HTH-TYPE TRANSCRIPTIONAL REGULATOR"/>
    <property type="match status" value="1"/>
</dbReference>
<organism evidence="6 7">
    <name type="scientific">Nitrospira tepida</name>
    <dbReference type="NCBI Taxonomy" id="2973512"/>
    <lineage>
        <taxon>Bacteria</taxon>
        <taxon>Pseudomonadati</taxon>
        <taxon>Nitrospirota</taxon>
        <taxon>Nitrospiria</taxon>
        <taxon>Nitrospirales</taxon>
        <taxon>Nitrospiraceae</taxon>
        <taxon>Nitrospira</taxon>
    </lineage>
</organism>
<reference evidence="6" key="1">
    <citation type="submission" date="2022-10" db="EMBL/GenBank/DDBJ databases">
        <authorList>
            <person name="Koch H."/>
        </authorList>
    </citation>
    <scope>NUCLEOTIDE SEQUENCE</scope>
    <source>
        <strain evidence="6">DNF</strain>
    </source>
</reference>
<comment type="similarity">
    <text evidence="1">Belongs to the LysR transcriptional regulatory family.</text>
</comment>
<dbReference type="SUPFAM" id="SSF53850">
    <property type="entry name" value="Periplasmic binding protein-like II"/>
    <property type="match status" value="1"/>
</dbReference>
<dbReference type="Gene3D" id="1.10.10.10">
    <property type="entry name" value="Winged helix-like DNA-binding domain superfamily/Winged helix DNA-binding domain"/>
    <property type="match status" value="1"/>
</dbReference>
<keyword evidence="2" id="KW-0805">Transcription regulation</keyword>
<dbReference type="PRINTS" id="PR00039">
    <property type="entry name" value="HTHLYSR"/>
</dbReference>
<evidence type="ECO:0000256" key="2">
    <source>
        <dbReference type="ARBA" id="ARBA00023015"/>
    </source>
</evidence>
<dbReference type="GO" id="GO:0000976">
    <property type="term" value="F:transcription cis-regulatory region binding"/>
    <property type="evidence" value="ECO:0007669"/>
    <property type="project" value="TreeGrafter"/>
</dbReference>
<dbReference type="SUPFAM" id="SSF46785">
    <property type="entry name" value="Winged helix' DNA-binding domain"/>
    <property type="match status" value="1"/>
</dbReference>
<keyword evidence="3" id="KW-0238">DNA-binding</keyword>
<dbReference type="InterPro" id="IPR036388">
    <property type="entry name" value="WH-like_DNA-bd_sf"/>
</dbReference>